<feature type="chain" id="PRO_5013345159" evidence="4">
    <location>
        <begin position="23"/>
        <end position="143"/>
    </location>
</feature>
<dbReference type="CDD" id="cd22778">
    <property type="entry name" value="DPBB_CEPL-like"/>
    <property type="match status" value="1"/>
</dbReference>
<accession>A0A1Y2IP20</accession>
<evidence type="ECO:0000313" key="5">
    <source>
        <dbReference type="EMBL" id="OSD01722.1"/>
    </source>
</evidence>
<evidence type="ECO:0000256" key="2">
    <source>
        <dbReference type="ARBA" id="ARBA00010421"/>
    </source>
</evidence>
<evidence type="ECO:0000256" key="4">
    <source>
        <dbReference type="SAM" id="SignalP"/>
    </source>
</evidence>
<protein>
    <submittedName>
        <fullName evidence="5">Cerato-platanin</fullName>
    </submittedName>
</protein>
<name>A0A1Y2IP20_TRAC3</name>
<dbReference type="SUPFAM" id="SSF50685">
    <property type="entry name" value="Barwin-like endoglucanases"/>
    <property type="match status" value="1"/>
</dbReference>
<sequence>MQLTSFNAIVLTFIALVSSACAITVSYDETYDNPNGDLNDVTCDNGPNGLLPKGFTNFKSLPSFPNIGGAAVVTSFNSPNCGTCWKLTYAGTGKSINVLAMDHADTGFNISLEALNTLTDNQGVALGAIDATATQVAPSECGL</sequence>
<keyword evidence="6" id="KW-1185">Reference proteome</keyword>
<reference evidence="5 6" key="1">
    <citation type="journal article" date="2015" name="Biotechnol. Biofuels">
        <title>Enhanced degradation of softwood versus hardwood by the white-rot fungus Pycnoporus coccineus.</title>
        <authorList>
            <person name="Couturier M."/>
            <person name="Navarro D."/>
            <person name="Chevret D."/>
            <person name="Henrissat B."/>
            <person name="Piumi F."/>
            <person name="Ruiz-Duenas F.J."/>
            <person name="Martinez A.T."/>
            <person name="Grigoriev I.V."/>
            <person name="Riley R."/>
            <person name="Lipzen A."/>
            <person name="Berrin J.G."/>
            <person name="Master E.R."/>
            <person name="Rosso M.N."/>
        </authorList>
    </citation>
    <scope>NUCLEOTIDE SEQUENCE [LARGE SCALE GENOMIC DNA]</scope>
    <source>
        <strain evidence="5 6">BRFM310</strain>
    </source>
</reference>
<dbReference type="EMBL" id="KZ084109">
    <property type="protein sequence ID" value="OSD01722.1"/>
    <property type="molecule type" value="Genomic_DNA"/>
</dbReference>
<dbReference type="Proteomes" id="UP000193067">
    <property type="component" value="Unassembled WGS sequence"/>
</dbReference>
<comment type="subcellular location">
    <subcellularLocation>
        <location evidence="1">Secreted</location>
    </subcellularLocation>
</comment>
<organism evidence="5 6">
    <name type="scientific">Trametes coccinea (strain BRFM310)</name>
    <name type="common">Pycnoporus coccineus</name>
    <dbReference type="NCBI Taxonomy" id="1353009"/>
    <lineage>
        <taxon>Eukaryota</taxon>
        <taxon>Fungi</taxon>
        <taxon>Dikarya</taxon>
        <taxon>Basidiomycota</taxon>
        <taxon>Agaricomycotina</taxon>
        <taxon>Agaricomycetes</taxon>
        <taxon>Polyporales</taxon>
        <taxon>Polyporaceae</taxon>
        <taxon>Trametes</taxon>
    </lineage>
</organism>
<gene>
    <name evidence="5" type="ORF">PYCCODRAFT_1436013</name>
</gene>
<keyword evidence="3" id="KW-0964">Secreted</keyword>
<keyword evidence="4" id="KW-0732">Signal</keyword>
<dbReference type="InterPro" id="IPR036908">
    <property type="entry name" value="RlpA-like_sf"/>
</dbReference>
<dbReference type="OrthoDB" id="4898945at2759"/>
<proteinExistence type="inferred from homology"/>
<dbReference type="GO" id="GO:0005576">
    <property type="term" value="C:extracellular region"/>
    <property type="evidence" value="ECO:0007669"/>
    <property type="project" value="UniProtKB-SubCell"/>
</dbReference>
<evidence type="ECO:0000313" key="6">
    <source>
        <dbReference type="Proteomes" id="UP000193067"/>
    </source>
</evidence>
<dbReference type="InterPro" id="IPR010829">
    <property type="entry name" value="Cerato-platanin"/>
</dbReference>
<evidence type="ECO:0000256" key="3">
    <source>
        <dbReference type="ARBA" id="ARBA00022525"/>
    </source>
</evidence>
<dbReference type="AlphaFoldDB" id="A0A1Y2IP20"/>
<evidence type="ECO:0000256" key="1">
    <source>
        <dbReference type="ARBA" id="ARBA00004613"/>
    </source>
</evidence>
<comment type="similarity">
    <text evidence="2">Belongs to the cerato-platanin family.</text>
</comment>
<dbReference type="Gene3D" id="2.40.40.10">
    <property type="entry name" value="RlpA-like domain"/>
    <property type="match status" value="1"/>
</dbReference>
<feature type="signal peptide" evidence="4">
    <location>
        <begin position="1"/>
        <end position="22"/>
    </location>
</feature>
<dbReference type="Pfam" id="PF07249">
    <property type="entry name" value="Cerato-platanin"/>
    <property type="match status" value="1"/>
</dbReference>